<dbReference type="InterPro" id="IPR025736">
    <property type="entry name" value="PucR_C-HTH_dom"/>
</dbReference>
<dbReference type="Pfam" id="PF17853">
    <property type="entry name" value="GGDEF_2"/>
    <property type="match status" value="1"/>
</dbReference>
<keyword evidence="5" id="KW-1185">Reference proteome</keyword>
<dbReference type="PANTHER" id="PTHR33744">
    <property type="entry name" value="CARBOHYDRATE DIACID REGULATOR"/>
    <property type="match status" value="1"/>
</dbReference>
<dbReference type="Pfam" id="PF13556">
    <property type="entry name" value="HTH_30"/>
    <property type="match status" value="1"/>
</dbReference>
<reference evidence="4 5" key="1">
    <citation type="submission" date="2023-05" db="EMBL/GenBank/DDBJ databases">
        <title>Lithophilousrod everest ZFBP1038 complete genpme.</title>
        <authorList>
            <person name="Tian M."/>
        </authorList>
    </citation>
    <scope>NUCLEOTIDE SEQUENCE [LARGE SCALE GENOMIC DNA]</scope>
    <source>
        <strain evidence="4 5">ZFBP1038</strain>
    </source>
</reference>
<dbReference type="PANTHER" id="PTHR33744:SF1">
    <property type="entry name" value="DNA-BINDING TRANSCRIPTIONAL ACTIVATOR ADER"/>
    <property type="match status" value="1"/>
</dbReference>
<feature type="domain" description="CdaR GGDEF-like" evidence="3">
    <location>
        <begin position="289"/>
        <end position="408"/>
    </location>
</feature>
<accession>A0ABY8QR87</accession>
<name>A0ABY8QR87_9MICO</name>
<evidence type="ECO:0000256" key="1">
    <source>
        <dbReference type="ARBA" id="ARBA00006754"/>
    </source>
</evidence>
<dbReference type="RefSeq" id="WP_349638299.1">
    <property type="nucleotide sequence ID" value="NZ_CP090958.1"/>
</dbReference>
<organism evidence="4 5">
    <name type="scientific">Saxibacter everestensis</name>
    <dbReference type="NCBI Taxonomy" id="2909229"/>
    <lineage>
        <taxon>Bacteria</taxon>
        <taxon>Bacillati</taxon>
        <taxon>Actinomycetota</taxon>
        <taxon>Actinomycetes</taxon>
        <taxon>Micrococcales</taxon>
        <taxon>Brevibacteriaceae</taxon>
        <taxon>Saxibacter</taxon>
    </lineage>
</organism>
<evidence type="ECO:0000313" key="5">
    <source>
        <dbReference type="Proteomes" id="UP001209083"/>
    </source>
</evidence>
<protein>
    <submittedName>
        <fullName evidence="4">Helix-turn-helix domain-containing protein</fullName>
    </submittedName>
</protein>
<evidence type="ECO:0000259" key="2">
    <source>
        <dbReference type="Pfam" id="PF13556"/>
    </source>
</evidence>
<dbReference type="InterPro" id="IPR051448">
    <property type="entry name" value="CdaR-like_regulators"/>
</dbReference>
<evidence type="ECO:0000259" key="3">
    <source>
        <dbReference type="Pfam" id="PF17853"/>
    </source>
</evidence>
<dbReference type="InterPro" id="IPR041522">
    <property type="entry name" value="CdaR_GGDEF"/>
</dbReference>
<dbReference type="Gene3D" id="1.10.10.2840">
    <property type="entry name" value="PucR C-terminal helix-turn-helix domain"/>
    <property type="match status" value="1"/>
</dbReference>
<feature type="domain" description="PucR C-terminal helix-turn-helix" evidence="2">
    <location>
        <begin position="460"/>
        <end position="514"/>
    </location>
</feature>
<gene>
    <name evidence="4" type="ORF">LWF01_15650</name>
</gene>
<dbReference type="EMBL" id="CP090958">
    <property type="protein sequence ID" value="WGW11509.1"/>
    <property type="molecule type" value="Genomic_DNA"/>
</dbReference>
<dbReference type="InterPro" id="IPR042070">
    <property type="entry name" value="PucR_C-HTH_sf"/>
</dbReference>
<sequence length="519" mass="55457">MSVSLHSLLAHPALADMKLAAGEPDQQISAVWGVAGSLEQVTATLTHSPSRDLTGVLLVLLSPVRRLDWRFDTLLRRSAGHGITAVLFAEPDTTSVSLDPGAALLAARLKIAVLTSVDPWQASVSVHELLGSADAAVSRTTLQVARIGLQAGEELEEALHLLESELGRALVLIDGSGEILRSAEQFDEADALALRELGRLRSPCSLPLGGGRSLVAAPVGTGFGPRSWIGAVVQTELQTELAATLAALEVASVVVGHRLVLRRLVDERDARHRTALLDELRDAELDVQPGLLQRAVEAGWRLHDWHVGVRLIAQDAVDVVSQRVEVQSAFAAEGLDVEVVEQVDGWVLWTSSIDEPDPVQLADISSRFRRGQGHLRKSIATFTGVGRAHAGAVGLMRSLAEAGDAARLAGTRPQSGYFLHVDRLGLAQLLLAWTRTDTFQPAAAQLLEPLRDAGGDLQVTLGTYLDTESSLAETAAILGIHRNTVADRIARSERLLNVDLGDPETRLALHLACRSVKPG</sequence>
<proteinExistence type="inferred from homology"/>
<comment type="similarity">
    <text evidence="1">Belongs to the CdaR family.</text>
</comment>
<evidence type="ECO:0000313" key="4">
    <source>
        <dbReference type="EMBL" id="WGW11509.1"/>
    </source>
</evidence>
<dbReference type="Proteomes" id="UP001209083">
    <property type="component" value="Chromosome"/>
</dbReference>